<keyword evidence="3" id="KW-1185">Reference proteome</keyword>
<feature type="compositionally biased region" description="Polar residues" evidence="1">
    <location>
        <begin position="516"/>
        <end position="525"/>
    </location>
</feature>
<evidence type="ECO:0000313" key="3">
    <source>
        <dbReference type="Proteomes" id="UP000801428"/>
    </source>
</evidence>
<proteinExistence type="predicted"/>
<dbReference type="AlphaFoldDB" id="A0A9P4TKN9"/>
<name>A0A9P4TKN9_CURKU</name>
<feature type="region of interest" description="Disordered" evidence="1">
    <location>
        <begin position="1"/>
        <end position="53"/>
    </location>
</feature>
<accession>A0A9P4TKN9</accession>
<feature type="compositionally biased region" description="Acidic residues" evidence="1">
    <location>
        <begin position="933"/>
        <end position="945"/>
    </location>
</feature>
<gene>
    <name evidence="2" type="ORF">E8E13_003964</name>
</gene>
<feature type="region of interest" description="Disordered" evidence="1">
    <location>
        <begin position="431"/>
        <end position="476"/>
    </location>
</feature>
<feature type="compositionally biased region" description="Acidic residues" evidence="1">
    <location>
        <begin position="1"/>
        <end position="11"/>
    </location>
</feature>
<feature type="region of interest" description="Disordered" evidence="1">
    <location>
        <begin position="772"/>
        <end position="799"/>
    </location>
</feature>
<feature type="compositionally biased region" description="Acidic residues" evidence="1">
    <location>
        <begin position="896"/>
        <end position="911"/>
    </location>
</feature>
<feature type="region of interest" description="Disordered" evidence="1">
    <location>
        <begin position="510"/>
        <end position="534"/>
    </location>
</feature>
<evidence type="ECO:0000256" key="1">
    <source>
        <dbReference type="SAM" id="MobiDB-lite"/>
    </source>
</evidence>
<feature type="compositionally biased region" description="Polar residues" evidence="1">
    <location>
        <begin position="869"/>
        <end position="880"/>
    </location>
</feature>
<evidence type="ECO:0000313" key="2">
    <source>
        <dbReference type="EMBL" id="KAF3007446.1"/>
    </source>
</evidence>
<dbReference type="Proteomes" id="UP000801428">
    <property type="component" value="Unassembled WGS sequence"/>
</dbReference>
<feature type="region of interest" description="Disordered" evidence="1">
    <location>
        <begin position="663"/>
        <end position="705"/>
    </location>
</feature>
<feature type="compositionally biased region" description="Pro residues" evidence="1">
    <location>
        <begin position="670"/>
        <end position="684"/>
    </location>
</feature>
<organism evidence="2 3">
    <name type="scientific">Curvularia kusanoi</name>
    <name type="common">Cochliobolus kusanoi</name>
    <dbReference type="NCBI Taxonomy" id="90978"/>
    <lineage>
        <taxon>Eukaryota</taxon>
        <taxon>Fungi</taxon>
        <taxon>Dikarya</taxon>
        <taxon>Ascomycota</taxon>
        <taxon>Pezizomycotina</taxon>
        <taxon>Dothideomycetes</taxon>
        <taxon>Pleosporomycetidae</taxon>
        <taxon>Pleosporales</taxon>
        <taxon>Pleosporineae</taxon>
        <taxon>Pleosporaceae</taxon>
        <taxon>Curvularia</taxon>
    </lineage>
</organism>
<feature type="region of interest" description="Disordered" evidence="1">
    <location>
        <begin position="840"/>
        <end position="945"/>
    </location>
</feature>
<protein>
    <submittedName>
        <fullName evidence="2">Uncharacterized protein</fullName>
    </submittedName>
</protein>
<dbReference type="OrthoDB" id="3792198at2759"/>
<dbReference type="EMBL" id="SWKU01000004">
    <property type="protein sequence ID" value="KAF3007446.1"/>
    <property type="molecule type" value="Genomic_DNA"/>
</dbReference>
<comment type="caution">
    <text evidence="2">The sequence shown here is derived from an EMBL/GenBank/DDBJ whole genome shotgun (WGS) entry which is preliminary data.</text>
</comment>
<reference evidence="2" key="1">
    <citation type="submission" date="2019-04" db="EMBL/GenBank/DDBJ databases">
        <title>Sequencing of skin fungus with MAO and IRED activity.</title>
        <authorList>
            <person name="Marsaioli A.J."/>
            <person name="Bonatto J.M.C."/>
            <person name="Reis Junior O."/>
        </authorList>
    </citation>
    <scope>NUCLEOTIDE SEQUENCE</scope>
    <source>
        <strain evidence="2">30M1</strain>
    </source>
</reference>
<feature type="compositionally biased region" description="Basic and acidic residues" evidence="1">
    <location>
        <begin position="840"/>
        <end position="849"/>
    </location>
</feature>
<feature type="compositionally biased region" description="Basic and acidic residues" evidence="1">
    <location>
        <begin position="38"/>
        <end position="51"/>
    </location>
</feature>
<sequence>MADVNEDEVDWSDGTIDDPPSTSTAVSKDFGYISPVSHDSDGLDPRPKPYGEEEYAVPLGTSLPSAKPAPPVKRAQRARIGVRLNRRAPSELDYRTFALYQANQKSYEAAFLRHFANHALDSAKIERCLQEVDASSSLQKYITSVLTAINAITNKMTWNAHGRVINLLANTGQERAPFWDIHSIDHNVFNRFDPDRPTLIAREMNESWHRSARKPPMVRYTTKDYPVGQNTSPFEEIDEVANTLFNQEAFVDSLPRGRSIKQPTSKGKGRGLPGAGVRDLAHAPRINWIAPLVQPVSAREPRVTSTDANAHARIANDALSTIEPIHQDVHCNDHDGAFTQVSPIDATSANHQAAFFNQTQPQQPLDKTVPKGLGGHSCLSNSASTQEQVSQVLERALPDIRAVIAEAISKGYHPVDSGFEDRGVDIEAQEPTEAARPKENQQMHTAGKPQESKKRKTNQVPPIRMFNQPLSPPKKKRKIDATLVRVMDPITASGSTQTPRTRKVNFVTADVASGPKKQNASTNGPHPSGSAVLEDHQELPPNAYFDPMSSSEEFAWRCGIKHAMGYYYNAGDRRNCAGCFTSYLDNPKAKTMDFYLPSYTHFFQTDPSSTWRPSKRKAGVRRSRHLSHNSIAKDAWWSAINSGLDEAAALIVAINAVEQHLASKVKREPTPPPTPTPSPEPDLGPHPSGSATMEHGQDLPTGATFTRPTERHAEFAWRCDVNHALGRYYLAGDRLSCPGCGSNKKGPGKRSDMDFYLPSGVAVRQDVAELKWKPKAPYKKRDNDGKSKKSKAKKSKNSYATDNQYASRMYWDGLDNDLSPTAALRFAIEETVKRIEECEEKASKAEHRKAAAAARNKRKTRVKSKESQQGHADTTSSTALNALRARNRKSNKESESDTDDSELDTDEDSSDAGESHADEDMGDAGPAEQIEISSEDETSSESEEE</sequence>